<dbReference type="PANTHER" id="PTHR10353:SF29">
    <property type="entry name" value="BETA-GLUCOSIDASE 11"/>
    <property type="match status" value="1"/>
</dbReference>
<proteinExistence type="inferred from homology"/>
<dbReference type="PANTHER" id="PTHR10353">
    <property type="entry name" value="GLYCOSYL HYDROLASE"/>
    <property type="match status" value="1"/>
</dbReference>
<dbReference type="Pfam" id="PF00232">
    <property type="entry name" value="Glyco_hydro_1"/>
    <property type="match status" value="1"/>
</dbReference>
<dbReference type="InterPro" id="IPR017853">
    <property type="entry name" value="GH"/>
</dbReference>
<organism evidence="5 6">
    <name type="scientific">Phoenix dactylifera</name>
    <name type="common">Date palm</name>
    <dbReference type="NCBI Taxonomy" id="42345"/>
    <lineage>
        <taxon>Eukaryota</taxon>
        <taxon>Viridiplantae</taxon>
        <taxon>Streptophyta</taxon>
        <taxon>Embryophyta</taxon>
        <taxon>Tracheophyta</taxon>
        <taxon>Spermatophyta</taxon>
        <taxon>Magnoliopsida</taxon>
        <taxon>Liliopsida</taxon>
        <taxon>Arecaceae</taxon>
        <taxon>Coryphoideae</taxon>
        <taxon>Phoeniceae</taxon>
        <taxon>Phoenix</taxon>
    </lineage>
</organism>
<dbReference type="InterPro" id="IPR033132">
    <property type="entry name" value="GH_1_N_CS"/>
</dbReference>
<reference evidence="5" key="1">
    <citation type="journal article" date="2019" name="Nat. Commun.">
        <title>Genome-wide association mapping of date palm fruit traits.</title>
        <authorList>
            <person name="Hazzouri K.M."/>
            <person name="Gros-Balthazard M."/>
            <person name="Flowers J.M."/>
            <person name="Copetti D."/>
            <person name="Lemansour A."/>
            <person name="Lebrun M."/>
            <person name="Masmoudi K."/>
            <person name="Ferrand S."/>
            <person name="Dhar M.I."/>
            <person name="Fresquez Z.A."/>
            <person name="Rosas U."/>
            <person name="Zhang J."/>
            <person name="Talag J."/>
            <person name="Lee S."/>
            <person name="Kudrna D."/>
            <person name="Powell R.F."/>
            <person name="Leitch I.J."/>
            <person name="Krueger R.R."/>
            <person name="Wing R.A."/>
            <person name="Amiri K.M.A."/>
            <person name="Purugganan M.D."/>
        </authorList>
    </citation>
    <scope>NUCLEOTIDE SEQUENCE [LARGE SCALE GENOMIC DNA]</scope>
    <source>
        <strain evidence="5">cv. Khalas</strain>
    </source>
</reference>
<dbReference type="InterPro" id="IPR001360">
    <property type="entry name" value="Glyco_hydro_1"/>
</dbReference>
<name>A0A8B9A9C3_PHODC</name>
<sequence length="402" mass="45317">MRRGSTVPLLLLLLFASLEVDSSRTAPRYSRDDFSPDFVFGAGTSAYQVEGAAAEDGRSPCIWDTFTHEGKMPDKSTGDVASDGYHKYKEDVKLMTDTGLEAYKFSISWSRLLPNGRGAVNPKGLEFYNNLINELVMQNGWIGLNVYTFWAYAFTNSTADVQAAQRSLDFMIGWIINPLVFGDYPEVMKKNAGSRLPSFNKYQSKQVKGSFDFVGLNHYFSAYVSDNSNGSRTDLRDYNADIFAKFTVSKNITPTDQVLNQLIPVPAPADPQGLEYMLEYLKEAYGNPPIYIQENGYGVGIFNDTIHDTARIDFLSGFIGSTLDAVRNGSDVRGYFVWSFLDVFELLAGYRSRFGLYFVDFDDVKRERVPKLSAFWYSNFLKKKQDMNIERTGLNATSHAQQ</sequence>
<keyword evidence="5" id="KW-1185">Reference proteome</keyword>
<dbReference type="Proteomes" id="UP000228380">
    <property type="component" value="Chromosome 3"/>
</dbReference>
<evidence type="ECO:0000313" key="5">
    <source>
        <dbReference type="Proteomes" id="UP000228380"/>
    </source>
</evidence>
<dbReference type="GeneID" id="103715308"/>
<feature type="chain" id="PRO_5034452486" evidence="4">
    <location>
        <begin position="23"/>
        <end position="402"/>
    </location>
</feature>
<keyword evidence="4" id="KW-0732">Signal</keyword>
<keyword evidence="2" id="KW-0378">Hydrolase</keyword>
<feature type="signal peptide" evidence="4">
    <location>
        <begin position="1"/>
        <end position="22"/>
    </location>
</feature>
<evidence type="ECO:0000256" key="3">
    <source>
        <dbReference type="RuleBase" id="RU003690"/>
    </source>
</evidence>
<evidence type="ECO:0000256" key="2">
    <source>
        <dbReference type="ARBA" id="ARBA00022801"/>
    </source>
</evidence>
<dbReference type="GO" id="GO:0005975">
    <property type="term" value="P:carbohydrate metabolic process"/>
    <property type="evidence" value="ECO:0007669"/>
    <property type="project" value="InterPro"/>
</dbReference>
<protein>
    <submittedName>
        <fullName evidence="6">Beta-glucosidase 22-like isoform X3</fullName>
    </submittedName>
</protein>
<accession>A0A8B9A9C3</accession>
<dbReference type="GO" id="GO:0008422">
    <property type="term" value="F:beta-glucosidase activity"/>
    <property type="evidence" value="ECO:0007669"/>
    <property type="project" value="TreeGrafter"/>
</dbReference>
<evidence type="ECO:0000256" key="1">
    <source>
        <dbReference type="ARBA" id="ARBA00010838"/>
    </source>
</evidence>
<evidence type="ECO:0000313" key="6">
    <source>
        <dbReference type="RefSeq" id="XP_038980493.1"/>
    </source>
</evidence>
<gene>
    <name evidence="6" type="primary">LOC103715308</name>
</gene>
<dbReference type="PRINTS" id="PR00131">
    <property type="entry name" value="GLHYDRLASE1"/>
</dbReference>
<dbReference type="RefSeq" id="XP_038980493.1">
    <property type="nucleotide sequence ID" value="XM_039124565.1"/>
</dbReference>
<comment type="similarity">
    <text evidence="1 3">Belongs to the glycosyl hydrolase 1 family.</text>
</comment>
<dbReference type="SUPFAM" id="SSF51445">
    <property type="entry name" value="(Trans)glycosidases"/>
    <property type="match status" value="1"/>
</dbReference>
<reference evidence="6" key="2">
    <citation type="submission" date="2025-08" db="UniProtKB">
        <authorList>
            <consortium name="RefSeq"/>
        </authorList>
    </citation>
    <scope>IDENTIFICATION</scope>
    <source>
        <tissue evidence="6">Young leaves</tissue>
    </source>
</reference>
<evidence type="ECO:0000256" key="4">
    <source>
        <dbReference type="SAM" id="SignalP"/>
    </source>
</evidence>
<dbReference type="AlphaFoldDB" id="A0A8B9A9C3"/>
<dbReference type="Gene3D" id="3.20.20.80">
    <property type="entry name" value="Glycosidases"/>
    <property type="match status" value="2"/>
</dbReference>
<dbReference type="PROSITE" id="PS00653">
    <property type="entry name" value="GLYCOSYL_HYDROL_F1_2"/>
    <property type="match status" value="1"/>
</dbReference>